<dbReference type="EMBL" id="CADCXW020000291">
    <property type="protein sequence ID" value="CAD1566346.1"/>
    <property type="molecule type" value="Genomic_DNA"/>
</dbReference>
<dbReference type="AlphaFoldDB" id="A0A6V7KU06"/>
<accession>A0A6V7KU06</accession>
<sequence>MWAPISSLLHYFQAATGLIRLCHCVGSREMSDLRYVSSPEVAEVVKAVGGMKSLVAPTASLVEELANEDSLTINCSQIQVAFLRGSRYNSLVEHFYYQAGTVGGYSEWAWLANRRD</sequence>
<reference evidence="1" key="1">
    <citation type="submission" date="2020-07" db="EMBL/GenBank/DDBJ databases">
        <authorList>
            <person name="Ferguson B K."/>
        </authorList>
    </citation>
    <scope>NUCLEOTIDE SEQUENCE</scope>
    <source>
        <strain evidence="1">L06</strain>
    </source>
</reference>
<organism evidence="1">
    <name type="scientific">Bracon brevicornis</name>
    <dbReference type="NCBI Taxonomy" id="1563983"/>
    <lineage>
        <taxon>Eukaryota</taxon>
        <taxon>Metazoa</taxon>
        <taxon>Ecdysozoa</taxon>
        <taxon>Arthropoda</taxon>
        <taxon>Hexapoda</taxon>
        <taxon>Insecta</taxon>
        <taxon>Pterygota</taxon>
        <taxon>Neoptera</taxon>
        <taxon>Endopterygota</taxon>
        <taxon>Hymenoptera</taxon>
        <taxon>Apocrita</taxon>
        <taxon>Ichneumonoidea</taxon>
        <taxon>Braconidae</taxon>
        <taxon>Braconinae</taxon>
        <taxon>Bracon</taxon>
    </lineage>
</organism>
<evidence type="ECO:0000313" key="1">
    <source>
        <dbReference type="EMBL" id="CAD1566346.1"/>
    </source>
</evidence>
<name>A0A6V7KU06_9HYME</name>
<gene>
    <name evidence="1" type="ORF">BBRV_LOCUS86002</name>
</gene>
<protein>
    <submittedName>
        <fullName evidence="1">Uncharacterized protein</fullName>
    </submittedName>
</protein>
<proteinExistence type="predicted"/>